<dbReference type="Gene3D" id="3.40.50.300">
    <property type="entry name" value="P-loop containing nucleotide triphosphate hydrolases"/>
    <property type="match status" value="1"/>
</dbReference>
<proteinExistence type="predicted"/>
<sequence>MAVTDIPCVIFYRELLAAYPDAKVILTVRDSPEQWMRSRWGTIVQFMIAMEGPKDWVGKVLVKLFGPREDVRDGFARRLVSEYEMYDVLMRDWREGTRESVEWYQRYVEEVKRLVPEEKLLVMNVKEGWSPLCRFLGKDVPPWDFPKVNSTEEFQHNGQLYAQYCGNVMKRNMLSA</sequence>
<keyword evidence="2" id="KW-1185">Reference proteome</keyword>
<evidence type="ECO:0000313" key="1">
    <source>
        <dbReference type="EMBL" id="USW54959.1"/>
    </source>
</evidence>
<dbReference type="Pfam" id="PF17784">
    <property type="entry name" value="Sulfotransfer_4"/>
    <property type="match status" value="1"/>
</dbReference>
<dbReference type="PANTHER" id="PTHR36978:SF4">
    <property type="entry name" value="P-LOOP CONTAINING NUCLEOSIDE TRIPHOSPHATE HYDROLASE PROTEIN"/>
    <property type="match status" value="1"/>
</dbReference>
<evidence type="ECO:0000313" key="2">
    <source>
        <dbReference type="Proteomes" id="UP001056384"/>
    </source>
</evidence>
<accession>A0A9Q9EM13</accession>
<dbReference type="InterPro" id="IPR040632">
    <property type="entry name" value="Sulfotransfer_4"/>
</dbReference>
<dbReference type="PANTHER" id="PTHR36978">
    <property type="entry name" value="P-LOOP CONTAINING NUCLEOTIDE TRIPHOSPHATE HYDROLASE"/>
    <property type="match status" value="1"/>
</dbReference>
<organism evidence="1 2">
    <name type="scientific">Septoria linicola</name>
    <dbReference type="NCBI Taxonomy" id="215465"/>
    <lineage>
        <taxon>Eukaryota</taxon>
        <taxon>Fungi</taxon>
        <taxon>Dikarya</taxon>
        <taxon>Ascomycota</taxon>
        <taxon>Pezizomycotina</taxon>
        <taxon>Dothideomycetes</taxon>
        <taxon>Dothideomycetidae</taxon>
        <taxon>Mycosphaerellales</taxon>
        <taxon>Mycosphaerellaceae</taxon>
        <taxon>Septoria</taxon>
    </lineage>
</organism>
<protein>
    <recommendedName>
        <fullName evidence="3">Sulfotransferase</fullName>
    </recommendedName>
</protein>
<name>A0A9Q9EM13_9PEZI</name>
<dbReference type="AlphaFoldDB" id="A0A9Q9EM13"/>
<dbReference type="EMBL" id="CP099424">
    <property type="protein sequence ID" value="USW54959.1"/>
    <property type="molecule type" value="Genomic_DNA"/>
</dbReference>
<dbReference type="InterPro" id="IPR027417">
    <property type="entry name" value="P-loop_NTPase"/>
</dbReference>
<dbReference type="SUPFAM" id="SSF52540">
    <property type="entry name" value="P-loop containing nucleoside triphosphate hydrolases"/>
    <property type="match status" value="1"/>
</dbReference>
<dbReference type="Proteomes" id="UP001056384">
    <property type="component" value="Chromosome 7"/>
</dbReference>
<evidence type="ECO:0008006" key="3">
    <source>
        <dbReference type="Google" id="ProtNLM"/>
    </source>
</evidence>
<gene>
    <name evidence="1" type="ORF">Slin15195_G082780</name>
</gene>
<reference evidence="1" key="1">
    <citation type="submission" date="2022-06" db="EMBL/GenBank/DDBJ databases">
        <title>Complete genome sequences of two strains of the flax pathogen Septoria linicola.</title>
        <authorList>
            <person name="Lapalu N."/>
            <person name="Simon A."/>
            <person name="Demenou B."/>
            <person name="Paumier D."/>
            <person name="Guillot M.-P."/>
            <person name="Gout L."/>
            <person name="Valade R."/>
        </authorList>
    </citation>
    <scope>NUCLEOTIDE SEQUENCE</scope>
    <source>
        <strain evidence="1">SE15195</strain>
    </source>
</reference>